<dbReference type="Gene3D" id="1.10.510.10">
    <property type="entry name" value="Transferase(Phosphotransferase) domain 1"/>
    <property type="match status" value="1"/>
</dbReference>
<dbReference type="PROSITE" id="PS50011">
    <property type="entry name" value="PROTEIN_KINASE_DOM"/>
    <property type="match status" value="1"/>
</dbReference>
<protein>
    <recommendedName>
        <fullName evidence="1">Protein kinase domain-containing protein</fullName>
    </recommendedName>
</protein>
<sequence>MATPEITSTCLAIRELGDGVVPSLVFTLQFNGVHFNVVAASPKDDAAGQGLVPLGYRFAESVEGKFLTELAELAWGEFDQARMEASDLLQQQLASLLADACLPTMRRLAPTPIPAAKTLQDYLYPQVYTLQVLTEGDHLTCITLDSDAGIPDEYQSVPKDRLRTMGLDIETTDIPVVKASHVILVRRLQGYVWRVTVDREDLVYKSLVNVFPENIGDELGTYLKLRSAGIDLKVPELRGIVQSHEGVIGILIGYIPHKHHNLRALLDGVEQGTIAPTEATASLRQKWATQIRRTLMGLHGLGILWLDIKTDNVLIDEDGDAVLIDFGGGNTMGWVDHDKYGSMEGELQGLDRIMTALGVGVNAD</sequence>
<dbReference type="EMBL" id="MU856572">
    <property type="protein sequence ID" value="KAK3896520.1"/>
    <property type="molecule type" value="Genomic_DNA"/>
</dbReference>
<organism evidence="2 3">
    <name type="scientific">Staphylotrichum tortipilum</name>
    <dbReference type="NCBI Taxonomy" id="2831512"/>
    <lineage>
        <taxon>Eukaryota</taxon>
        <taxon>Fungi</taxon>
        <taxon>Dikarya</taxon>
        <taxon>Ascomycota</taxon>
        <taxon>Pezizomycotina</taxon>
        <taxon>Sordariomycetes</taxon>
        <taxon>Sordariomycetidae</taxon>
        <taxon>Sordariales</taxon>
        <taxon>Chaetomiaceae</taxon>
        <taxon>Staphylotrichum</taxon>
    </lineage>
</organism>
<accession>A0AAN6M8T5</accession>
<gene>
    <name evidence="2" type="ORF">C8A05DRAFT_39941</name>
</gene>
<feature type="domain" description="Protein kinase" evidence="1">
    <location>
        <begin position="178"/>
        <end position="364"/>
    </location>
</feature>
<dbReference type="Proteomes" id="UP001303889">
    <property type="component" value="Unassembled WGS sequence"/>
</dbReference>
<dbReference type="Pfam" id="PF00069">
    <property type="entry name" value="Pkinase"/>
    <property type="match status" value="1"/>
</dbReference>
<comment type="caution">
    <text evidence="2">The sequence shown here is derived from an EMBL/GenBank/DDBJ whole genome shotgun (WGS) entry which is preliminary data.</text>
</comment>
<keyword evidence="3" id="KW-1185">Reference proteome</keyword>
<dbReference type="SUPFAM" id="SSF56112">
    <property type="entry name" value="Protein kinase-like (PK-like)"/>
    <property type="match status" value="1"/>
</dbReference>
<dbReference type="AlphaFoldDB" id="A0AAN6M8T5"/>
<evidence type="ECO:0000313" key="3">
    <source>
        <dbReference type="Proteomes" id="UP001303889"/>
    </source>
</evidence>
<reference evidence="2" key="1">
    <citation type="journal article" date="2023" name="Mol. Phylogenet. Evol.">
        <title>Genome-scale phylogeny and comparative genomics of the fungal order Sordariales.</title>
        <authorList>
            <person name="Hensen N."/>
            <person name="Bonometti L."/>
            <person name="Westerberg I."/>
            <person name="Brannstrom I.O."/>
            <person name="Guillou S."/>
            <person name="Cros-Aarteil S."/>
            <person name="Calhoun S."/>
            <person name="Haridas S."/>
            <person name="Kuo A."/>
            <person name="Mondo S."/>
            <person name="Pangilinan J."/>
            <person name="Riley R."/>
            <person name="LaButti K."/>
            <person name="Andreopoulos B."/>
            <person name="Lipzen A."/>
            <person name="Chen C."/>
            <person name="Yan M."/>
            <person name="Daum C."/>
            <person name="Ng V."/>
            <person name="Clum A."/>
            <person name="Steindorff A."/>
            <person name="Ohm R.A."/>
            <person name="Martin F."/>
            <person name="Silar P."/>
            <person name="Natvig D.O."/>
            <person name="Lalanne C."/>
            <person name="Gautier V."/>
            <person name="Ament-Velasquez S.L."/>
            <person name="Kruys A."/>
            <person name="Hutchinson M.I."/>
            <person name="Powell A.J."/>
            <person name="Barry K."/>
            <person name="Miller A.N."/>
            <person name="Grigoriev I.V."/>
            <person name="Debuchy R."/>
            <person name="Gladieux P."/>
            <person name="Hiltunen Thoren M."/>
            <person name="Johannesson H."/>
        </authorList>
    </citation>
    <scope>NUCLEOTIDE SEQUENCE</scope>
    <source>
        <strain evidence="2">CBS 103.79</strain>
    </source>
</reference>
<reference evidence="2" key="2">
    <citation type="submission" date="2023-05" db="EMBL/GenBank/DDBJ databases">
        <authorList>
            <consortium name="Lawrence Berkeley National Laboratory"/>
            <person name="Steindorff A."/>
            <person name="Hensen N."/>
            <person name="Bonometti L."/>
            <person name="Westerberg I."/>
            <person name="Brannstrom I.O."/>
            <person name="Guillou S."/>
            <person name="Cros-Aarteil S."/>
            <person name="Calhoun S."/>
            <person name="Haridas S."/>
            <person name="Kuo A."/>
            <person name="Mondo S."/>
            <person name="Pangilinan J."/>
            <person name="Riley R."/>
            <person name="Labutti K."/>
            <person name="Andreopoulos B."/>
            <person name="Lipzen A."/>
            <person name="Chen C."/>
            <person name="Yanf M."/>
            <person name="Daum C."/>
            <person name="Ng V."/>
            <person name="Clum A."/>
            <person name="Ohm R."/>
            <person name="Martin F."/>
            <person name="Silar P."/>
            <person name="Natvig D."/>
            <person name="Lalanne C."/>
            <person name="Gautier V."/>
            <person name="Ament-Velasquez S.L."/>
            <person name="Kruys A."/>
            <person name="Hutchinson M.I."/>
            <person name="Powell A.J."/>
            <person name="Barry K."/>
            <person name="Miller A.N."/>
            <person name="Grigoriev I.V."/>
            <person name="Debuchy R."/>
            <person name="Gladieux P."/>
            <person name="Thoren M.H."/>
            <person name="Johannesson H."/>
        </authorList>
    </citation>
    <scope>NUCLEOTIDE SEQUENCE</scope>
    <source>
        <strain evidence="2">CBS 103.79</strain>
    </source>
</reference>
<proteinExistence type="predicted"/>
<dbReference type="InterPro" id="IPR000719">
    <property type="entry name" value="Prot_kinase_dom"/>
</dbReference>
<evidence type="ECO:0000313" key="2">
    <source>
        <dbReference type="EMBL" id="KAK3896520.1"/>
    </source>
</evidence>
<evidence type="ECO:0000259" key="1">
    <source>
        <dbReference type="PROSITE" id="PS50011"/>
    </source>
</evidence>
<dbReference type="GO" id="GO:0005524">
    <property type="term" value="F:ATP binding"/>
    <property type="evidence" value="ECO:0007669"/>
    <property type="project" value="InterPro"/>
</dbReference>
<name>A0AAN6M8T5_9PEZI</name>
<dbReference type="GO" id="GO:0004672">
    <property type="term" value="F:protein kinase activity"/>
    <property type="evidence" value="ECO:0007669"/>
    <property type="project" value="InterPro"/>
</dbReference>
<dbReference type="InterPro" id="IPR011009">
    <property type="entry name" value="Kinase-like_dom_sf"/>
</dbReference>